<dbReference type="Proteomes" id="UP000434172">
    <property type="component" value="Unassembled WGS sequence"/>
</dbReference>
<evidence type="ECO:0000256" key="6">
    <source>
        <dbReference type="ARBA" id="ARBA00022643"/>
    </source>
</evidence>
<dbReference type="PANTHER" id="PTHR10851">
    <property type="entry name" value="PYRIDOXINE-5-PHOSPHATE OXIDASE"/>
    <property type="match status" value="1"/>
</dbReference>
<gene>
    <name evidence="10" type="ORF">GQ607_012807</name>
</gene>
<dbReference type="UniPathway" id="UPA01068">
    <property type="reaction ID" value="UER00304"/>
</dbReference>
<proteinExistence type="predicted"/>
<dbReference type="GO" id="GO:0004733">
    <property type="term" value="F:pyridoxamine phosphate oxidase activity"/>
    <property type="evidence" value="ECO:0007669"/>
    <property type="project" value="UniProtKB-EC"/>
</dbReference>
<protein>
    <recommendedName>
        <fullName evidence="4">pyridoxal 5'-phosphate synthase</fullName>
        <ecNumber evidence="4">1.4.3.5</ecNumber>
    </recommendedName>
</protein>
<dbReference type="OrthoDB" id="303614at2759"/>
<dbReference type="Pfam" id="PF10590">
    <property type="entry name" value="PNP_phzG_C"/>
    <property type="match status" value="1"/>
</dbReference>
<dbReference type="PIRSF" id="PIRSF000190">
    <property type="entry name" value="Pyd_amn-ph_oxd"/>
    <property type="match status" value="1"/>
</dbReference>
<dbReference type="InterPro" id="IPR000659">
    <property type="entry name" value="Pyridox_Oxase"/>
</dbReference>
<evidence type="ECO:0000259" key="9">
    <source>
        <dbReference type="Pfam" id="PF10590"/>
    </source>
</evidence>
<evidence type="ECO:0000256" key="3">
    <source>
        <dbReference type="ARBA" id="ARBA00005037"/>
    </source>
</evidence>
<keyword evidence="11" id="KW-1185">Reference proteome</keyword>
<sequence length="224" mass="25166">MAANEGNAIRTQLRNLKVLQGCLEKCDFTTFPASPQSAFTRWLQEAVEAGVKEPHAMTLSTVDEQGYPDARVLILKNVDHRGWHFAIKADSPKGHQLSSNGHAALTFYWPEQGRQIRVRGKAYPLPVDESRRDFSDRPSSSKVSALASKQSQVLQDENQLLEALDAARRTVEEDPDLVLGGWTVYTVDPTTVEFWQGAQSRLHQRLSYSVGKEGIAWDKHLLWP</sequence>
<dbReference type="InterPro" id="IPR011576">
    <property type="entry name" value="Pyridox_Oxase_N"/>
</dbReference>
<dbReference type="GO" id="GO:0010181">
    <property type="term" value="F:FMN binding"/>
    <property type="evidence" value="ECO:0007669"/>
    <property type="project" value="InterPro"/>
</dbReference>
<dbReference type="NCBIfam" id="NF004231">
    <property type="entry name" value="PRK05679.1"/>
    <property type="match status" value="1"/>
</dbReference>
<dbReference type="InterPro" id="IPR012349">
    <property type="entry name" value="Split_barrel_FMN-bd"/>
</dbReference>
<dbReference type="InterPro" id="IPR019576">
    <property type="entry name" value="Pyridoxamine_oxidase_dimer_C"/>
</dbReference>
<keyword evidence="6" id="KW-0288">FMN</keyword>
<evidence type="ECO:0000256" key="2">
    <source>
        <dbReference type="ARBA" id="ARBA00004738"/>
    </source>
</evidence>
<evidence type="ECO:0000256" key="5">
    <source>
        <dbReference type="ARBA" id="ARBA00022630"/>
    </source>
</evidence>
<accession>A0A8H3W4T4</accession>
<dbReference type="Pfam" id="PF01243">
    <property type="entry name" value="PNPOx_N"/>
    <property type="match status" value="1"/>
</dbReference>
<evidence type="ECO:0000256" key="7">
    <source>
        <dbReference type="ARBA" id="ARBA00023002"/>
    </source>
</evidence>
<feature type="domain" description="Pyridoxine 5'-phosphate oxidase dimerisation C-terminal" evidence="9">
    <location>
        <begin position="182"/>
        <end position="224"/>
    </location>
</feature>
<reference evidence="10 11" key="1">
    <citation type="submission" date="2019-12" db="EMBL/GenBank/DDBJ databases">
        <title>A genome sequence resource for the geographically widespread anthracnose pathogen Colletotrichum asianum.</title>
        <authorList>
            <person name="Meng Y."/>
        </authorList>
    </citation>
    <scope>NUCLEOTIDE SEQUENCE [LARGE SCALE GENOMIC DNA]</scope>
    <source>
        <strain evidence="10 11">ICMP 18580</strain>
    </source>
</reference>
<evidence type="ECO:0000256" key="4">
    <source>
        <dbReference type="ARBA" id="ARBA00012801"/>
    </source>
</evidence>
<dbReference type="Gene3D" id="2.30.110.10">
    <property type="entry name" value="Electron Transport, Fmn-binding Protein, Chain A"/>
    <property type="match status" value="1"/>
</dbReference>
<evidence type="ECO:0000313" key="10">
    <source>
        <dbReference type="EMBL" id="KAF0320039.1"/>
    </source>
</evidence>
<name>A0A8H3W4T4_9PEZI</name>
<evidence type="ECO:0000259" key="8">
    <source>
        <dbReference type="Pfam" id="PF01243"/>
    </source>
</evidence>
<dbReference type="AlphaFoldDB" id="A0A8H3W4T4"/>
<dbReference type="SUPFAM" id="SSF50475">
    <property type="entry name" value="FMN-binding split barrel"/>
    <property type="match status" value="1"/>
</dbReference>
<feature type="domain" description="Pyridoxamine 5'-phosphate oxidase N-terminal" evidence="8">
    <location>
        <begin position="43"/>
        <end position="158"/>
    </location>
</feature>
<evidence type="ECO:0000256" key="1">
    <source>
        <dbReference type="ARBA" id="ARBA00001917"/>
    </source>
</evidence>
<organism evidence="10 11">
    <name type="scientific">Colletotrichum asianum</name>
    <dbReference type="NCBI Taxonomy" id="702518"/>
    <lineage>
        <taxon>Eukaryota</taxon>
        <taxon>Fungi</taxon>
        <taxon>Dikarya</taxon>
        <taxon>Ascomycota</taxon>
        <taxon>Pezizomycotina</taxon>
        <taxon>Sordariomycetes</taxon>
        <taxon>Hypocreomycetidae</taxon>
        <taxon>Glomerellales</taxon>
        <taxon>Glomerellaceae</taxon>
        <taxon>Colletotrichum</taxon>
        <taxon>Colletotrichum gloeosporioides species complex</taxon>
    </lineage>
</organism>
<keyword evidence="7" id="KW-0560">Oxidoreductase</keyword>
<comment type="caution">
    <text evidence="10">The sequence shown here is derived from an EMBL/GenBank/DDBJ whole genome shotgun (WGS) entry which is preliminary data.</text>
</comment>
<comment type="cofactor">
    <cofactor evidence="1">
        <name>FMN</name>
        <dbReference type="ChEBI" id="CHEBI:58210"/>
    </cofactor>
</comment>
<comment type="pathway">
    <text evidence="2">Cofactor metabolism; pyridoxal 5'-phosphate salvage; pyridoxal 5'-phosphate from pyridoxamine 5'-phosphate: step 1/1.</text>
</comment>
<dbReference type="EMBL" id="WOWK01000088">
    <property type="protein sequence ID" value="KAF0320039.1"/>
    <property type="molecule type" value="Genomic_DNA"/>
</dbReference>
<keyword evidence="5" id="KW-0285">Flavoprotein</keyword>
<dbReference type="PANTHER" id="PTHR10851:SF0">
    <property type="entry name" value="PYRIDOXINE-5'-PHOSPHATE OXIDASE"/>
    <property type="match status" value="1"/>
</dbReference>
<evidence type="ECO:0000313" key="11">
    <source>
        <dbReference type="Proteomes" id="UP000434172"/>
    </source>
</evidence>
<dbReference type="EC" id="1.4.3.5" evidence="4"/>
<dbReference type="GO" id="GO:0008615">
    <property type="term" value="P:pyridoxine biosynthetic process"/>
    <property type="evidence" value="ECO:0007669"/>
    <property type="project" value="InterPro"/>
</dbReference>
<comment type="pathway">
    <text evidence="3">Cofactor metabolism; pyridoxal 5'-phosphate salvage; pyridoxal 5'-phosphate from pyridoxine 5'-phosphate: step 1/1.</text>
</comment>